<name>A0A8C4E7J2_DICLA</name>
<protein>
    <submittedName>
        <fullName evidence="2">Uncharacterized protein</fullName>
    </submittedName>
</protein>
<keyword evidence="3" id="KW-1185">Reference proteome</keyword>
<dbReference type="InterPro" id="IPR040350">
    <property type="entry name" value="TMEM272"/>
</dbReference>
<keyword evidence="1" id="KW-0472">Membrane</keyword>
<reference evidence="2" key="1">
    <citation type="submission" date="2025-08" db="UniProtKB">
        <authorList>
            <consortium name="Ensembl"/>
        </authorList>
    </citation>
    <scope>IDENTIFICATION</scope>
</reference>
<keyword evidence="1" id="KW-0812">Transmembrane</keyword>
<dbReference type="GeneTree" id="ENSGT00940000175475"/>
<evidence type="ECO:0000313" key="3">
    <source>
        <dbReference type="Proteomes" id="UP000694389"/>
    </source>
</evidence>
<accession>A0A8C4E7J2</accession>
<dbReference type="AlphaFoldDB" id="A0A8C4E7J2"/>
<dbReference type="PANTHER" id="PTHR33444:SF10">
    <property type="entry name" value="NOVEL PROTEIN"/>
    <property type="match status" value="1"/>
</dbReference>
<proteinExistence type="predicted"/>
<reference evidence="2" key="2">
    <citation type="submission" date="2025-09" db="UniProtKB">
        <authorList>
            <consortium name="Ensembl"/>
        </authorList>
    </citation>
    <scope>IDENTIFICATION</scope>
</reference>
<dbReference type="PANTHER" id="PTHR33444">
    <property type="entry name" value="SI:DKEY-19B23.12-RELATED"/>
    <property type="match status" value="1"/>
</dbReference>
<organism evidence="2 3">
    <name type="scientific">Dicentrarchus labrax</name>
    <name type="common">European seabass</name>
    <name type="synonym">Morone labrax</name>
    <dbReference type="NCBI Taxonomy" id="13489"/>
    <lineage>
        <taxon>Eukaryota</taxon>
        <taxon>Metazoa</taxon>
        <taxon>Chordata</taxon>
        <taxon>Craniata</taxon>
        <taxon>Vertebrata</taxon>
        <taxon>Euteleostomi</taxon>
        <taxon>Actinopterygii</taxon>
        <taxon>Neopterygii</taxon>
        <taxon>Teleostei</taxon>
        <taxon>Neoteleostei</taxon>
        <taxon>Acanthomorphata</taxon>
        <taxon>Eupercaria</taxon>
        <taxon>Moronidae</taxon>
        <taxon>Dicentrarchus</taxon>
    </lineage>
</organism>
<sequence>MMNMYPRSSARCLSFNNPQLCNHTLLMSTISTGVVYFNDCPQQPNIPNYLLGMALLTLLMIPCVTLPCESDAAQPRGHPKGFKACLMCLLSLCIFIWILAGDVWVFSVYQPSYDRSAADGLYCDKTLYTFAFWNAVWETFGVWVQLVKLCKGLLCYVFISPTPANRDFYGNV</sequence>
<dbReference type="Ensembl" id="ENSDLAT00005013451.2">
    <property type="protein sequence ID" value="ENSDLAP00005012313.1"/>
    <property type="gene ID" value="ENSDLAG00005006260.2"/>
</dbReference>
<dbReference type="Proteomes" id="UP000694389">
    <property type="component" value="Unassembled WGS sequence"/>
</dbReference>
<feature type="transmembrane region" description="Helical" evidence="1">
    <location>
        <begin position="81"/>
        <end position="100"/>
    </location>
</feature>
<evidence type="ECO:0000313" key="2">
    <source>
        <dbReference type="Ensembl" id="ENSDLAP00005012313.1"/>
    </source>
</evidence>
<evidence type="ECO:0000256" key="1">
    <source>
        <dbReference type="SAM" id="Phobius"/>
    </source>
</evidence>
<keyword evidence="1" id="KW-1133">Transmembrane helix</keyword>